<evidence type="ECO:0008006" key="3">
    <source>
        <dbReference type="Google" id="ProtNLM"/>
    </source>
</evidence>
<evidence type="ECO:0000313" key="2">
    <source>
        <dbReference type="Proteomes" id="UP000195570"/>
    </source>
</evidence>
<organism evidence="1 2">
    <name type="scientific">Trypanosoma equiperdum</name>
    <dbReference type="NCBI Taxonomy" id="5694"/>
    <lineage>
        <taxon>Eukaryota</taxon>
        <taxon>Discoba</taxon>
        <taxon>Euglenozoa</taxon>
        <taxon>Kinetoplastea</taxon>
        <taxon>Metakinetoplastina</taxon>
        <taxon>Trypanosomatida</taxon>
        <taxon>Trypanosomatidae</taxon>
        <taxon>Trypanosoma</taxon>
    </lineage>
</organism>
<dbReference type="SUPFAM" id="SSF82199">
    <property type="entry name" value="SET domain"/>
    <property type="match status" value="1"/>
</dbReference>
<name>A0A1G4ILG8_TRYEQ</name>
<proteinExistence type="predicted"/>
<dbReference type="InterPro" id="IPR046341">
    <property type="entry name" value="SET_dom_sf"/>
</dbReference>
<comment type="caution">
    <text evidence="1">The sequence shown here is derived from an EMBL/GenBank/DDBJ whole genome shotgun (WGS) entry which is preliminary data.</text>
</comment>
<protein>
    <recommendedName>
        <fullName evidence="3">Rubisco LSMT substrate-binding domain-containing protein</fullName>
    </recommendedName>
</protein>
<dbReference type="Proteomes" id="UP000195570">
    <property type="component" value="Unassembled WGS sequence"/>
</dbReference>
<dbReference type="AlphaFoldDB" id="A0A1G4ILG8"/>
<gene>
    <name evidence="1" type="ORF">TEOVI_000542500</name>
</gene>
<dbReference type="VEuPathDB" id="TriTrypDB:TEOVI_000542500"/>
<dbReference type="CDD" id="cd10527">
    <property type="entry name" value="SET_LSMT"/>
    <property type="match status" value="1"/>
</dbReference>
<dbReference type="EMBL" id="CZPT02002020">
    <property type="protein sequence ID" value="SCU73231.1"/>
    <property type="molecule type" value="Genomic_DNA"/>
</dbReference>
<reference evidence="1" key="1">
    <citation type="submission" date="2016-09" db="EMBL/GenBank/DDBJ databases">
        <authorList>
            <person name="Hebert L."/>
            <person name="Moumen B."/>
        </authorList>
    </citation>
    <scope>NUCLEOTIDE SEQUENCE [LARGE SCALE GENOMIC DNA]</scope>
    <source>
        <strain evidence="1">OVI</strain>
    </source>
</reference>
<dbReference type="GO" id="GO:0016279">
    <property type="term" value="F:protein-lysine N-methyltransferase activity"/>
    <property type="evidence" value="ECO:0007669"/>
    <property type="project" value="TreeGrafter"/>
</dbReference>
<evidence type="ECO:0000313" key="1">
    <source>
        <dbReference type="EMBL" id="SCU73231.1"/>
    </source>
</evidence>
<keyword evidence="2" id="KW-1185">Reference proteome</keyword>
<dbReference type="RefSeq" id="XP_067083625.1">
    <property type="nucleotide sequence ID" value="XM_067227524.1"/>
</dbReference>
<dbReference type="PANTHER" id="PTHR13271:SF115">
    <property type="entry name" value="RUBISCO LSMT SUBSTRATE-BINDING DOMAIN-CONTAINING PROTEIN"/>
    <property type="match status" value="1"/>
</dbReference>
<dbReference type="PANTHER" id="PTHR13271">
    <property type="entry name" value="UNCHARACTERIZED PUTATIVE METHYLTRANSFERASE"/>
    <property type="match status" value="1"/>
</dbReference>
<dbReference type="Gene3D" id="3.90.1410.10">
    <property type="entry name" value="set domain protein methyltransferase, domain 1"/>
    <property type="match status" value="1"/>
</dbReference>
<sequence>MPEELRQWFWRELDTSECAPVKRFYLKLEVIEKSELSPFLRLLWMCRIIVADRRVVWEHISESFTDSFQKPVDMWNEQLAVKLLRVRLEDSVDEPAATTLRVELHKHVTAVVKPPPTQAHPRAEAKKQCRDSEDCPYLIVPATEGKEGLIVCNGTLEPFGELLRVSRKRMFFVDSVKVFCDLGRVIHDSPELSDIIGGEEQLLVLALIYERFVARTSHWKDLLLSCPTDFPTVPSYWNWNDLSGLYGLDVLDDVLAKQERLRQFHTEVTSVLPLIYDALEGCSGIEREEFMGHFTIENIMWARAVFDSRAFNLNVDGRVVLALVPCADMINHSNHPDVLIRRVEPCGGDFVMQVGAGLTREDVGRELGMSYGPLQNWELLQHYGFVLDDNEHDKLPFPFDVHEADGGECARTSAIATDASHTLDIDKEWDKRRASLVQKYSLHLAGSCWIGYSGIPPPALIALMRIHLAQAEEFASLERHGPFTRVSHCTELEIIAVIAETVRCIIELPTDPDGDVDHAEGCEGSAGSEALAEEVTDDIVTNTRNVTLCKVLRRGLERIGNRCLEWCSVRAAAIETEKVKQAV</sequence>
<accession>A0A1G4ILG8</accession>
<dbReference type="InterPro" id="IPR050600">
    <property type="entry name" value="SETD3_SETD6_MTase"/>
</dbReference>
<dbReference type="GeneID" id="92379365"/>